<gene>
    <name evidence="14" type="ORF">AWH56_014965</name>
    <name evidence="13" type="ORF">AWH56_05170</name>
</gene>
<comment type="function">
    <text evidence="10">Involved in the system for phosphate transport across the cytoplasmic membrane.</text>
</comment>
<dbReference type="AlphaFoldDB" id="A0A1S2MDL2"/>
<feature type="domain" description="PBP" evidence="12">
    <location>
        <begin position="52"/>
        <end position="300"/>
    </location>
</feature>
<sequence length="332" mass="36585">MKKFKRSMLALTVVAALALATACGSGEEASKGNTQTASNSSQASEQKEEKKEEKLSGTIAIDGSSTVFPILEAVSEEYNQVQPNVKAPVGVSGTGGGFKRFVIGETDFSNASRPIKEEEAALAKENGIEYIELKLAFDGLSVVVSKDNDFVDYLTVEELNRMWVDGSDIVTWKDVRPEWPDIKIEFFSPGHDSGTYDYWNEVVLKKTDIRKDAQLSEDDNVLVMGVAGGKGGVGYFGYAYYYENQDKLKVVAIDNGNGPIVPTEDSINDGTYAPLSRPMYMYVNKESLKRPEVLDYLTFLNEHVGELALEVGYINMPQSDYDKNAEIIKNAK</sequence>
<protein>
    <recommendedName>
        <fullName evidence="10">Phosphate-binding protein</fullName>
    </recommendedName>
</protein>
<dbReference type="GO" id="GO:0006817">
    <property type="term" value="P:phosphate ion transport"/>
    <property type="evidence" value="ECO:0007669"/>
    <property type="project" value="UniProtKB-UniRule"/>
</dbReference>
<reference evidence="13 15" key="1">
    <citation type="submission" date="2016-10" db="EMBL/GenBank/DDBJ databases">
        <title>Draft genome sequences of four alkaliphilic bacteria belonging to the Anaerobacillus genus.</title>
        <authorList>
            <person name="Bassil N.M."/>
            <person name="Lloyd J.R."/>
        </authorList>
    </citation>
    <scope>NUCLEOTIDE SEQUENCE [LARGE SCALE GENOMIC DNA]</scope>
    <source>
        <strain evidence="13 15">NB2006</strain>
    </source>
</reference>
<comment type="subunit">
    <text evidence="4 10">The complex is composed of two ATP-binding proteins (PstB), two transmembrane proteins (PstC and PstA) and a solute-binding protein (PstS).</text>
</comment>
<evidence type="ECO:0000256" key="9">
    <source>
        <dbReference type="ARBA" id="ARBA00023288"/>
    </source>
</evidence>
<dbReference type="Pfam" id="PF12849">
    <property type="entry name" value="PBP_like_2"/>
    <property type="match status" value="1"/>
</dbReference>
<keyword evidence="5 10" id="KW-0813">Transport</keyword>
<feature type="region of interest" description="Disordered" evidence="11">
    <location>
        <begin position="26"/>
        <end position="56"/>
    </location>
</feature>
<keyword evidence="7 10" id="KW-0732">Signal</keyword>
<feature type="chain" id="PRO_5039734522" description="Phosphate-binding protein" evidence="10">
    <location>
        <begin position="23"/>
        <end position="332"/>
    </location>
</feature>
<organism evidence="13 15">
    <name type="scientific">Anaerobacillus isosaccharinicus</name>
    <dbReference type="NCBI Taxonomy" id="1532552"/>
    <lineage>
        <taxon>Bacteria</taxon>
        <taxon>Bacillati</taxon>
        <taxon>Bacillota</taxon>
        <taxon>Bacilli</taxon>
        <taxon>Bacillales</taxon>
        <taxon>Bacillaceae</taxon>
        <taxon>Anaerobacillus</taxon>
    </lineage>
</organism>
<evidence type="ECO:0000259" key="12">
    <source>
        <dbReference type="Pfam" id="PF12849"/>
    </source>
</evidence>
<dbReference type="InterPro" id="IPR011862">
    <property type="entry name" value="Phos-bd"/>
</dbReference>
<feature type="compositionally biased region" description="Polar residues" evidence="11">
    <location>
        <begin position="31"/>
        <end position="44"/>
    </location>
</feature>
<evidence type="ECO:0000256" key="5">
    <source>
        <dbReference type="ARBA" id="ARBA00022448"/>
    </source>
</evidence>
<dbReference type="CDD" id="cd13654">
    <property type="entry name" value="PBP2_phosphate_like_2"/>
    <property type="match status" value="1"/>
</dbReference>
<keyword evidence="6 10" id="KW-0592">Phosphate transport</keyword>
<feature type="signal peptide" evidence="10">
    <location>
        <begin position="1"/>
        <end position="22"/>
    </location>
</feature>
<evidence type="ECO:0000313" key="15">
    <source>
        <dbReference type="Proteomes" id="UP000180175"/>
    </source>
</evidence>
<reference evidence="14 15" key="2">
    <citation type="journal article" date="2017" name="Genome Announc.">
        <title>Draft Genome Sequences of Four Alkaliphilic Bacteria Belonging to the Anaerobacillus Genus.</title>
        <authorList>
            <person name="Bassil N.M."/>
            <person name="Lloyd J.R."/>
        </authorList>
    </citation>
    <scope>NUCLEOTIDE SEQUENCE [LARGE SCALE GENOMIC DNA]</scope>
    <source>
        <strain evidence="14 15">NB2006</strain>
    </source>
</reference>
<dbReference type="KEGG" id="aia:AWH56_014965"/>
<evidence type="ECO:0000256" key="3">
    <source>
        <dbReference type="ARBA" id="ARBA00008725"/>
    </source>
</evidence>
<comment type="function">
    <text evidence="1">Part of the ABC transporter complex PstSACB involved in phosphate import.</text>
</comment>
<name>A0A1S2MDL2_9BACI</name>
<evidence type="ECO:0000256" key="8">
    <source>
        <dbReference type="ARBA" id="ARBA00023139"/>
    </source>
</evidence>
<feature type="compositionally biased region" description="Basic and acidic residues" evidence="11">
    <location>
        <begin position="45"/>
        <end position="55"/>
    </location>
</feature>
<comment type="subcellular location">
    <subcellularLocation>
        <location evidence="2 10">Cell membrane</location>
        <topology evidence="2 10">Lipid-anchor</topology>
    </subcellularLocation>
</comment>
<keyword evidence="10" id="KW-1003">Cell membrane</keyword>
<dbReference type="PANTHER" id="PTHR30570">
    <property type="entry name" value="PERIPLASMIC PHOSPHATE BINDING COMPONENT OF PHOSPHATE ABC TRANSPORTER"/>
    <property type="match status" value="1"/>
</dbReference>
<evidence type="ECO:0000256" key="6">
    <source>
        <dbReference type="ARBA" id="ARBA00022592"/>
    </source>
</evidence>
<keyword evidence="10" id="KW-0472">Membrane</keyword>
<dbReference type="Proteomes" id="UP000180175">
    <property type="component" value="Chromosome"/>
</dbReference>
<reference evidence="14" key="4">
    <citation type="submission" date="2020-10" db="EMBL/GenBank/DDBJ databases">
        <authorList>
            <person name="Bassil N.M."/>
            <person name="Lloyd J.R."/>
        </authorList>
    </citation>
    <scope>NUCLEOTIDE SEQUENCE</scope>
    <source>
        <strain evidence="14">NB2006</strain>
    </source>
</reference>
<dbReference type="OrthoDB" id="9790048at2"/>
<reference evidence="14 15" key="3">
    <citation type="journal article" date="2019" name="Int. J. Syst. Evol. Microbiol.">
        <title>Anaerobacillus isosaccharinicus sp. nov., an alkaliphilic bacterium which degrades isosaccharinic acid.</title>
        <authorList>
            <person name="Bassil N.M."/>
            <person name="Lloyd J.R."/>
        </authorList>
    </citation>
    <scope>NUCLEOTIDE SEQUENCE [LARGE SCALE GENOMIC DNA]</scope>
    <source>
        <strain evidence="14 15">NB2006</strain>
    </source>
</reference>
<dbReference type="EMBL" id="CP063356">
    <property type="protein sequence ID" value="QOY34042.1"/>
    <property type="molecule type" value="Genomic_DNA"/>
</dbReference>
<keyword evidence="15" id="KW-1185">Reference proteome</keyword>
<evidence type="ECO:0000256" key="7">
    <source>
        <dbReference type="ARBA" id="ARBA00022729"/>
    </source>
</evidence>
<evidence type="ECO:0000256" key="11">
    <source>
        <dbReference type="SAM" id="MobiDB-lite"/>
    </source>
</evidence>
<keyword evidence="9 10" id="KW-0449">Lipoprotein</keyword>
<evidence type="ECO:0000256" key="2">
    <source>
        <dbReference type="ARBA" id="ARBA00004193"/>
    </source>
</evidence>
<dbReference type="SUPFAM" id="SSF53850">
    <property type="entry name" value="Periplasmic binding protein-like II"/>
    <property type="match status" value="1"/>
</dbReference>
<dbReference type="NCBIfam" id="TIGR02136">
    <property type="entry name" value="ptsS_2"/>
    <property type="match status" value="1"/>
</dbReference>
<dbReference type="InterPro" id="IPR050811">
    <property type="entry name" value="Phosphate_ABC_transporter"/>
</dbReference>
<dbReference type="EMBL" id="LQXD01000036">
    <property type="protein sequence ID" value="OIJ22654.1"/>
    <property type="molecule type" value="Genomic_DNA"/>
</dbReference>
<evidence type="ECO:0000256" key="10">
    <source>
        <dbReference type="RuleBase" id="RU367119"/>
    </source>
</evidence>
<evidence type="ECO:0000256" key="4">
    <source>
        <dbReference type="ARBA" id="ARBA00011529"/>
    </source>
</evidence>
<dbReference type="RefSeq" id="WP_071316113.1">
    <property type="nucleotide sequence ID" value="NZ_CP063356.2"/>
</dbReference>
<dbReference type="InterPro" id="IPR024370">
    <property type="entry name" value="PBP_domain"/>
</dbReference>
<evidence type="ECO:0000313" key="13">
    <source>
        <dbReference type="EMBL" id="OIJ22654.1"/>
    </source>
</evidence>
<evidence type="ECO:0000256" key="1">
    <source>
        <dbReference type="ARBA" id="ARBA00002841"/>
    </source>
</evidence>
<dbReference type="GO" id="GO:0042301">
    <property type="term" value="F:phosphate ion binding"/>
    <property type="evidence" value="ECO:0007669"/>
    <property type="project" value="UniProtKB-UniRule"/>
</dbReference>
<evidence type="ECO:0000313" key="14">
    <source>
        <dbReference type="EMBL" id="QOY34042.1"/>
    </source>
</evidence>
<proteinExistence type="inferred from homology"/>
<dbReference type="PROSITE" id="PS51257">
    <property type="entry name" value="PROKAR_LIPOPROTEIN"/>
    <property type="match status" value="1"/>
</dbReference>
<accession>A0A1S2MDL2</accession>
<keyword evidence="8 10" id="KW-0564">Palmitate</keyword>
<dbReference type="GO" id="GO:0005886">
    <property type="term" value="C:plasma membrane"/>
    <property type="evidence" value="ECO:0007669"/>
    <property type="project" value="UniProtKB-SubCell"/>
</dbReference>
<dbReference type="Gene3D" id="3.40.190.10">
    <property type="entry name" value="Periplasmic binding protein-like II"/>
    <property type="match status" value="2"/>
</dbReference>
<dbReference type="PANTHER" id="PTHR30570:SF1">
    <property type="entry name" value="PHOSPHATE-BINDING PROTEIN PSTS"/>
    <property type="match status" value="1"/>
</dbReference>
<comment type="similarity">
    <text evidence="3 10">Belongs to the PstS family.</text>
</comment>